<evidence type="ECO:0000313" key="2">
    <source>
        <dbReference type="Proteomes" id="UP000626092"/>
    </source>
</evidence>
<evidence type="ECO:0000313" key="1">
    <source>
        <dbReference type="EMBL" id="KAF7129891.1"/>
    </source>
</evidence>
<dbReference type="EMBL" id="WJXA01000010">
    <property type="protein sequence ID" value="KAF7129891.1"/>
    <property type="molecule type" value="Genomic_DNA"/>
</dbReference>
<dbReference type="Proteomes" id="UP000626092">
    <property type="component" value="Unassembled WGS sequence"/>
</dbReference>
<dbReference type="AlphaFoldDB" id="A0A834GER3"/>
<protein>
    <submittedName>
        <fullName evidence="1">Uncharacterized protein</fullName>
    </submittedName>
</protein>
<sequence>MRLLQEEDEGCKSSQCRAMQHVVVGGSKVNSSIPGPSSSSDRDKRFGLTFENLSAEGKACWPNLFSGIGNQ</sequence>
<reference evidence="1" key="1">
    <citation type="submission" date="2019-11" db="EMBL/GenBank/DDBJ databases">
        <authorList>
            <person name="Liu Y."/>
            <person name="Hou J."/>
            <person name="Li T.-Q."/>
            <person name="Guan C.-H."/>
            <person name="Wu X."/>
            <person name="Wu H.-Z."/>
            <person name="Ling F."/>
            <person name="Zhang R."/>
            <person name="Shi X.-G."/>
            <person name="Ren J.-P."/>
            <person name="Chen E.-F."/>
            <person name="Sun J.-M."/>
        </authorList>
    </citation>
    <scope>NUCLEOTIDE SEQUENCE</scope>
    <source>
        <strain evidence="1">Adult_tree_wgs_1</strain>
        <tissue evidence="1">Leaves</tissue>
    </source>
</reference>
<gene>
    <name evidence="1" type="ORF">RHSIM_Rhsim10G0153100</name>
</gene>
<comment type="caution">
    <text evidence="1">The sequence shown here is derived from an EMBL/GenBank/DDBJ whole genome shotgun (WGS) entry which is preliminary data.</text>
</comment>
<keyword evidence="2" id="KW-1185">Reference proteome</keyword>
<organism evidence="1 2">
    <name type="scientific">Rhododendron simsii</name>
    <name type="common">Sims's rhododendron</name>
    <dbReference type="NCBI Taxonomy" id="118357"/>
    <lineage>
        <taxon>Eukaryota</taxon>
        <taxon>Viridiplantae</taxon>
        <taxon>Streptophyta</taxon>
        <taxon>Embryophyta</taxon>
        <taxon>Tracheophyta</taxon>
        <taxon>Spermatophyta</taxon>
        <taxon>Magnoliopsida</taxon>
        <taxon>eudicotyledons</taxon>
        <taxon>Gunneridae</taxon>
        <taxon>Pentapetalae</taxon>
        <taxon>asterids</taxon>
        <taxon>Ericales</taxon>
        <taxon>Ericaceae</taxon>
        <taxon>Ericoideae</taxon>
        <taxon>Rhodoreae</taxon>
        <taxon>Rhododendron</taxon>
    </lineage>
</organism>
<proteinExistence type="predicted"/>
<accession>A0A834GER3</accession>
<name>A0A834GER3_RHOSS</name>